<feature type="compositionally biased region" description="Basic and acidic residues" evidence="5">
    <location>
        <begin position="60"/>
        <end position="71"/>
    </location>
</feature>
<proteinExistence type="predicted"/>
<feature type="region of interest" description="Disordered" evidence="5">
    <location>
        <begin position="1906"/>
        <end position="1966"/>
    </location>
</feature>
<dbReference type="EMBL" id="CCKQ01003012">
    <property type="protein sequence ID" value="CDW74117.1"/>
    <property type="molecule type" value="Genomic_DNA"/>
</dbReference>
<feature type="region of interest" description="Disordered" evidence="5">
    <location>
        <begin position="49"/>
        <end position="71"/>
    </location>
</feature>
<dbReference type="GO" id="GO:0050982">
    <property type="term" value="P:detection of mechanical stimulus"/>
    <property type="evidence" value="ECO:0007669"/>
    <property type="project" value="TreeGrafter"/>
</dbReference>
<feature type="transmembrane region" description="Helical" evidence="6">
    <location>
        <begin position="2228"/>
        <end position="2246"/>
    </location>
</feature>
<feature type="transmembrane region" description="Helical" evidence="6">
    <location>
        <begin position="542"/>
        <end position="564"/>
    </location>
</feature>
<feature type="compositionally biased region" description="Basic residues" evidence="5">
    <location>
        <begin position="1937"/>
        <end position="1948"/>
    </location>
</feature>
<feature type="compositionally biased region" description="Basic and acidic residues" evidence="5">
    <location>
        <begin position="1906"/>
        <end position="1915"/>
    </location>
</feature>
<feature type="compositionally biased region" description="Polar residues" evidence="5">
    <location>
        <begin position="1"/>
        <end position="17"/>
    </location>
</feature>
<feature type="transmembrane region" description="Helical" evidence="6">
    <location>
        <begin position="862"/>
        <end position="879"/>
    </location>
</feature>
<feature type="transmembrane region" description="Helical" evidence="6">
    <location>
        <begin position="1226"/>
        <end position="1244"/>
    </location>
</feature>
<evidence type="ECO:0000256" key="2">
    <source>
        <dbReference type="ARBA" id="ARBA00022692"/>
    </source>
</evidence>
<dbReference type="InParanoid" id="A0A077ZY08"/>
<feature type="transmembrane region" description="Helical" evidence="6">
    <location>
        <begin position="330"/>
        <end position="349"/>
    </location>
</feature>
<evidence type="ECO:0000256" key="1">
    <source>
        <dbReference type="ARBA" id="ARBA00004141"/>
    </source>
</evidence>
<feature type="region of interest" description="Disordered" evidence="5">
    <location>
        <begin position="143"/>
        <end position="182"/>
    </location>
</feature>
<accession>A0A077ZY08</accession>
<feature type="region of interest" description="Disordered" evidence="5">
    <location>
        <begin position="200"/>
        <end position="240"/>
    </location>
</feature>
<feature type="compositionally biased region" description="Basic and acidic residues" evidence="5">
    <location>
        <begin position="1923"/>
        <end position="1932"/>
    </location>
</feature>
<keyword evidence="9" id="KW-1185">Reference proteome</keyword>
<feature type="transmembrane region" description="Helical" evidence="6">
    <location>
        <begin position="690"/>
        <end position="716"/>
    </location>
</feature>
<feature type="transmembrane region" description="Helical" evidence="6">
    <location>
        <begin position="636"/>
        <end position="655"/>
    </location>
</feature>
<dbReference type="PANTHER" id="PTHR10877">
    <property type="entry name" value="POLYCYSTIN FAMILY MEMBER"/>
    <property type="match status" value="1"/>
</dbReference>
<gene>
    <name evidence="8" type="primary">Contig6318.g6773</name>
    <name evidence="8" type="ORF">STYLEM_3111</name>
</gene>
<dbReference type="GO" id="GO:0005262">
    <property type="term" value="F:calcium channel activity"/>
    <property type="evidence" value="ECO:0007669"/>
    <property type="project" value="TreeGrafter"/>
</dbReference>
<evidence type="ECO:0000256" key="4">
    <source>
        <dbReference type="ARBA" id="ARBA00023136"/>
    </source>
</evidence>
<dbReference type="InterPro" id="IPR013122">
    <property type="entry name" value="PKD1_2_channel"/>
</dbReference>
<evidence type="ECO:0000256" key="5">
    <source>
        <dbReference type="SAM" id="MobiDB-lite"/>
    </source>
</evidence>
<feature type="region of interest" description="Disordered" evidence="5">
    <location>
        <begin position="1"/>
        <end position="32"/>
    </location>
</feature>
<feature type="transmembrane region" description="Helical" evidence="6">
    <location>
        <begin position="1104"/>
        <end position="1127"/>
    </location>
</feature>
<protein>
    <submittedName>
        <fullName evidence="8">Polycystic kidney disease 2-like 1</fullName>
    </submittedName>
</protein>
<name>A0A077ZY08_STYLE</name>
<feature type="compositionally biased region" description="Basic and acidic residues" evidence="5">
    <location>
        <begin position="21"/>
        <end position="32"/>
    </location>
</feature>
<keyword evidence="2 6" id="KW-0812">Transmembrane</keyword>
<feature type="region of interest" description="Disordered" evidence="5">
    <location>
        <begin position="1689"/>
        <end position="1715"/>
    </location>
</feature>
<dbReference type="Pfam" id="PF08016">
    <property type="entry name" value="PKD_channel"/>
    <property type="match status" value="2"/>
</dbReference>
<keyword evidence="3 6" id="KW-1133">Transmembrane helix</keyword>
<feature type="compositionally biased region" description="Acidic residues" evidence="5">
    <location>
        <begin position="1985"/>
        <end position="2008"/>
    </location>
</feature>
<feature type="region of interest" description="Disordered" evidence="5">
    <location>
        <begin position="1978"/>
        <end position="2037"/>
    </location>
</feature>
<evidence type="ECO:0000256" key="6">
    <source>
        <dbReference type="SAM" id="Phobius"/>
    </source>
</evidence>
<feature type="transmembrane region" description="Helical" evidence="6">
    <location>
        <begin position="2127"/>
        <end position="2160"/>
    </location>
</feature>
<evidence type="ECO:0000313" key="8">
    <source>
        <dbReference type="EMBL" id="CDW74117.1"/>
    </source>
</evidence>
<feature type="transmembrane region" description="Helical" evidence="6">
    <location>
        <begin position="1256"/>
        <end position="1282"/>
    </location>
</feature>
<comment type="subcellular location">
    <subcellularLocation>
        <location evidence="1">Membrane</location>
        <topology evidence="1">Multi-pass membrane protein</topology>
    </subcellularLocation>
</comment>
<feature type="domain" description="Polycystin cation channel PKD1/PKD2" evidence="7">
    <location>
        <begin position="637"/>
        <end position="722"/>
    </location>
</feature>
<feature type="transmembrane region" description="Helical" evidence="6">
    <location>
        <begin position="584"/>
        <end position="604"/>
    </location>
</feature>
<feature type="compositionally biased region" description="Polar residues" evidence="5">
    <location>
        <begin position="200"/>
        <end position="239"/>
    </location>
</feature>
<dbReference type="GO" id="GO:0016020">
    <property type="term" value="C:membrane"/>
    <property type="evidence" value="ECO:0007669"/>
    <property type="project" value="UniProtKB-SubCell"/>
</dbReference>
<dbReference type="InterPro" id="IPR051223">
    <property type="entry name" value="Polycystin"/>
</dbReference>
<keyword evidence="4 6" id="KW-0472">Membrane</keyword>
<dbReference type="PANTHER" id="PTHR10877:SF183">
    <property type="entry name" value="AT14535P-RELATED"/>
    <property type="match status" value="1"/>
</dbReference>
<feature type="region of interest" description="Disordered" evidence="5">
    <location>
        <begin position="763"/>
        <end position="787"/>
    </location>
</feature>
<feature type="transmembrane region" description="Helical" evidence="6">
    <location>
        <begin position="2193"/>
        <end position="2221"/>
    </location>
</feature>
<evidence type="ECO:0000259" key="7">
    <source>
        <dbReference type="Pfam" id="PF08016"/>
    </source>
</evidence>
<feature type="transmembrane region" description="Helical" evidence="6">
    <location>
        <begin position="1197"/>
        <end position="1214"/>
    </location>
</feature>
<evidence type="ECO:0000256" key="3">
    <source>
        <dbReference type="ARBA" id="ARBA00022989"/>
    </source>
</evidence>
<evidence type="ECO:0000313" key="9">
    <source>
        <dbReference type="Proteomes" id="UP000039865"/>
    </source>
</evidence>
<organism evidence="8 9">
    <name type="scientific">Stylonychia lemnae</name>
    <name type="common">Ciliate</name>
    <dbReference type="NCBI Taxonomy" id="5949"/>
    <lineage>
        <taxon>Eukaryota</taxon>
        <taxon>Sar</taxon>
        <taxon>Alveolata</taxon>
        <taxon>Ciliophora</taxon>
        <taxon>Intramacronucleata</taxon>
        <taxon>Spirotrichea</taxon>
        <taxon>Stichotrichia</taxon>
        <taxon>Sporadotrichida</taxon>
        <taxon>Oxytrichidae</taxon>
        <taxon>Stylonychinae</taxon>
        <taxon>Stylonychia</taxon>
    </lineage>
</organism>
<dbReference type="Proteomes" id="UP000039865">
    <property type="component" value="Unassembled WGS sequence"/>
</dbReference>
<feature type="domain" description="Polycystin cation channel PKD1/PKD2" evidence="7">
    <location>
        <begin position="1109"/>
        <end position="1323"/>
    </location>
</feature>
<reference evidence="8 9" key="1">
    <citation type="submission" date="2014-06" db="EMBL/GenBank/DDBJ databases">
        <authorList>
            <person name="Swart Estienne"/>
        </authorList>
    </citation>
    <scope>NUCLEOTIDE SEQUENCE [LARGE SCALE GENOMIC DNA]</scope>
    <source>
        <strain evidence="8 9">130c</strain>
    </source>
</reference>
<sequence>MDQSYSEPTSPLHQSMTLRKLKQESENSKNIERQENKLLNVVGSLKQNIKGPLGSGAEQNSREMSKKSKTDIFKPKQQYDEVQQNKDKLLGNLNKLNSNPLEIVNLNPLAQGTNNRISFMGLGKSKVLAKGLKERLLKQMQEQLNQNTERSNDQSVSNQTSITPRQNSNFPHQQSNSDNSQELLQTEDEKAKLKNIMSLFTKQTENDKQNPLTLRRGTSTGRQDNQAQLTSQSKANPLDSSRILGTVVRIPKNNSKTSMIDIFWRANSKQNKKNQGKRYNYLLKLIQAELEKAENDKKKEELDVSIELPDDKEEIDELLENRDQSEEGTLFQLIFFAFFIAFFILEIRLDSSTGMGRLIGTNIFDTYLNATSRNTVMNVSNEAELQQSIYFLIDVLYTDELYNPNEFLELHSYNHQQATDDVANDDTTSDTQSTNNNPPLYVVMIQKYNYFAGMRITSQYANLDQTNEDFQEVTPLRRSNFYSDPMSTYGNFNKTNPPFTYSGEGGFNDKGGFVMFFKGNETRNQSMNQFTEMIQNGWFKQIIIKMLLFSGFFIMMMILFFKTLFITVNAIKLFFVRKSFDLAWYTYIDVIVVGLCVTQATYWFSIFMNQRDQFYLPFKDEGDFNKWSLFALNMKIFFVLILGMSAMCVSIGFFGQHEERFMNANASIMTLFQMMFGEVEFQKINAANSFLAPIFFILFILAFFYIIINFFSAIIMRTYDNMRQRKQLVTEAMAEIVAQEANQHKEIWLNLICCRIKQPKQLAEDDEDNDEENRNLNSNNNVDTDSEVNNPSLSAKIQYNLNQVRKLLSGQNQLKTREQFEEELNRTKIAILKRKRLEKIKRKQQFTNPTDVESFIKLKESVIYSIFIIVYVTMLLYQTNNKTSQQASSPIRNLLFFKKFEQHKKYQDMGLKGSMIGFQQISNPDDIFDFVGEIIFPFVYANDTIMQQSNLGVSESYIRFTFRFINNTKNEDQKTNSVFPGKLKTYELGKSKPNSDEIQIPVFTTKNQYIDMVYNNNRQPTETFMGNGGYPILLSNDTEDGGTLFDMLYEEDWMYYGLSQLVVDYVVYNPNYQKFIYNYILFEIDGSGFVKPYSASSTLYLNHWVSANSFVILLELFYLAFTLYYFLKLVSAFKQTWLEVGLEIDIKYKTPKNASKCYNIVIWFQITIKNNISEADFKSHLIERASGLSFLQDDYRLLAHFNIFITFMRILQFFTFSKKLSTFSEIIASAWYDIIFFVLMFAVVRLLTQLSPYQILFGYAVAGYSLFGSSVFDFRTIFMSGFRLFRMIFIDLNYTELYQTDSVIFKIALFNMFIAIIVAHYNEFRRLSIEEENVSFFQVIALILKNNLFKGNNENGKCKKYCKCINQEKLQLWLFGSGEKNKIGDSKVQNNLDEEKVNQEKEASNIGQILRRFSKPEYKDNQLSYGMKTYFADRILGSGTNLMNGQQDEQMQQRQVKNISIFKRIEEIGYNSHDMLNSNLWLYFLEESLLKLSQSNISLYDLQSENTIFTESFESINPDQMSSFIKEFLSIERSNFNERKKFILKRTRNNIKAKYEIWKSLDIEKMIRFIHSHVSDPGIKLIRILNGLADADTDWNTQVFSMKFNRVTKFQLELWNYVFDVNEKYLLWFEHFNAQERQLKRQKKIAQGKTQVNVNLTPTEIQKIRDQIYNSKTMLYIWNQLKKRHFQLPEKQKHKRGAQADQEAGQSKQKRKSHTLSRKDYVDMLKSMFRLMIGGLSNDRLKMIQRMQQKEGQKQKFEIYKKLKDEIFDESEYRLSLWLPLSRQEKLDMILHQRVEEEMEIMIFMLDEELEHTKSIKSNQEVDVEIERAFDQQIFSKYILFAKLMATRKSVEMCQLRLNTINDEDESLIQYAGYLHQKLKDCESILLQLKQELAKKQKANEKLEKERDLRILENQRRKHHHQKFDSKDKGSEFSRSMYRKRQSLRRLGTRSIKSRGFSSKKGDNKKFSDAINDLMEESSSLETDSQVEDSSIGEDDIDYDGDGLYDEEEVHKRSQDSQIYEETSEHQHDDQYSSFDVRQSRNSKMEQTFSHPLVESYWSDLFSSGERLGFTAYNLVSSYLNFILSQTFNTNNSQAFINQYFVQTGTVNAVQKLSNQGLNVKLSTQEWAYLIFAVLLTAFTTTDTGLSYFGMVANIFYSYIYLRDPNSYNSSNKFDAYLPKILLGFKQYTSGSMYAMIGFLAAASISALFMNVPILIILIAIQLLPRFLYHYIVGQIAANFALLYAVEQLI</sequence>